<sequence length="307" mass="34659">MAIKNYITDPKNHKNAHIFTHNDKDKSNSLIVATHPLKIYENEVKFFISDTYGVDMNIGKTVEKYEYIHNGTDNVYWIASETGSGKFTFNSTDQAHAGTKSIKYDNGNNNDVLQLTRASDITLIGYTSLTLWIYVDKDWKAGDSIEIKGWDTGIGTIVGSSVKLEDYFAWNVHDTWHKISIPLKDMILTEETIDAIKIEIVANEGKQPKFYMDDIQFEGLSETTELGEFIIEPDPATWFHIDQLIISIADNIAGTIADGTMPGLSYNKILGETKLTNGLLYQRMQDGIIISSTIIQQLSDWLQRPYA</sequence>
<dbReference type="EMBL" id="LAZR01063816">
    <property type="protein sequence ID" value="KKK58757.1"/>
    <property type="molecule type" value="Genomic_DNA"/>
</dbReference>
<protein>
    <submittedName>
        <fullName evidence="1">Uncharacterized protein</fullName>
    </submittedName>
</protein>
<gene>
    <name evidence="1" type="ORF">LCGC14_3041220</name>
</gene>
<proteinExistence type="predicted"/>
<evidence type="ECO:0000313" key="1">
    <source>
        <dbReference type="EMBL" id="KKK58757.1"/>
    </source>
</evidence>
<reference evidence="1" key="1">
    <citation type="journal article" date="2015" name="Nature">
        <title>Complex archaea that bridge the gap between prokaryotes and eukaryotes.</title>
        <authorList>
            <person name="Spang A."/>
            <person name="Saw J.H."/>
            <person name="Jorgensen S.L."/>
            <person name="Zaremba-Niedzwiedzka K."/>
            <person name="Martijn J."/>
            <person name="Lind A.E."/>
            <person name="van Eijk R."/>
            <person name="Schleper C."/>
            <person name="Guy L."/>
            <person name="Ettema T.J."/>
        </authorList>
    </citation>
    <scope>NUCLEOTIDE SEQUENCE</scope>
</reference>
<organism evidence="1">
    <name type="scientific">marine sediment metagenome</name>
    <dbReference type="NCBI Taxonomy" id="412755"/>
    <lineage>
        <taxon>unclassified sequences</taxon>
        <taxon>metagenomes</taxon>
        <taxon>ecological metagenomes</taxon>
    </lineage>
</organism>
<feature type="non-terminal residue" evidence="1">
    <location>
        <position position="307"/>
    </location>
</feature>
<dbReference type="AlphaFoldDB" id="A0A0F8WPD1"/>
<dbReference type="Gene3D" id="2.60.120.430">
    <property type="entry name" value="Galactose-binding lectin"/>
    <property type="match status" value="1"/>
</dbReference>
<accession>A0A0F8WPD1</accession>
<name>A0A0F8WPD1_9ZZZZ</name>
<comment type="caution">
    <text evidence="1">The sequence shown here is derived from an EMBL/GenBank/DDBJ whole genome shotgun (WGS) entry which is preliminary data.</text>
</comment>